<dbReference type="AlphaFoldDB" id="A0A0N5D200"/>
<evidence type="ECO:0000313" key="1">
    <source>
        <dbReference type="EMBL" id="VDN04282.1"/>
    </source>
</evidence>
<reference evidence="1 2" key="2">
    <citation type="submission" date="2018-11" db="EMBL/GenBank/DDBJ databases">
        <authorList>
            <consortium name="Pathogen Informatics"/>
        </authorList>
    </citation>
    <scope>NUCLEOTIDE SEQUENCE [LARGE SCALE GENOMIC DNA]</scope>
</reference>
<dbReference type="Proteomes" id="UP000276776">
    <property type="component" value="Unassembled WGS sequence"/>
</dbReference>
<dbReference type="OrthoDB" id="2192644at2759"/>
<gene>
    <name evidence="1" type="ORF">TCLT_LOCUS6882</name>
</gene>
<evidence type="ECO:0000313" key="2">
    <source>
        <dbReference type="Proteomes" id="UP000276776"/>
    </source>
</evidence>
<dbReference type="EMBL" id="UYYF01004454">
    <property type="protein sequence ID" value="VDN04282.1"/>
    <property type="molecule type" value="Genomic_DNA"/>
</dbReference>
<organism evidence="3">
    <name type="scientific">Thelazia callipaeda</name>
    <name type="common">Oriental eyeworm</name>
    <name type="synonym">Parasitic nematode</name>
    <dbReference type="NCBI Taxonomy" id="103827"/>
    <lineage>
        <taxon>Eukaryota</taxon>
        <taxon>Metazoa</taxon>
        <taxon>Ecdysozoa</taxon>
        <taxon>Nematoda</taxon>
        <taxon>Chromadorea</taxon>
        <taxon>Rhabditida</taxon>
        <taxon>Spirurina</taxon>
        <taxon>Spiruromorpha</taxon>
        <taxon>Thelazioidea</taxon>
        <taxon>Thelaziidae</taxon>
        <taxon>Thelazia</taxon>
    </lineage>
</organism>
<accession>A0A0N5D200</accession>
<sequence>MDRQLSAQYKVTKGGVPTNQGMHITNHLLFVDDLKIFATGKDIMKSMAKSVEKFLDVAGLEVNSAKSATNTEVYTDKDRLIAVDTEKKREYDLLANKLGAELECRTKIISYVITWNGLVTNFRKRCAKEISVFDHVENILLIVLKEMLESISFDQHCGFA</sequence>
<protein>
    <submittedName>
        <fullName evidence="3">Reverse transcriptase domain-containing protein</fullName>
    </submittedName>
</protein>
<dbReference type="WBParaSite" id="TCLT_0000689301-mRNA-1">
    <property type="protein sequence ID" value="TCLT_0000689301-mRNA-1"/>
    <property type="gene ID" value="TCLT_0000689301"/>
</dbReference>
<reference evidence="3" key="1">
    <citation type="submission" date="2017-02" db="UniProtKB">
        <authorList>
            <consortium name="WormBaseParasite"/>
        </authorList>
    </citation>
    <scope>IDENTIFICATION</scope>
</reference>
<keyword evidence="2" id="KW-1185">Reference proteome</keyword>
<proteinExistence type="predicted"/>
<evidence type="ECO:0000313" key="3">
    <source>
        <dbReference type="WBParaSite" id="TCLT_0000689301-mRNA-1"/>
    </source>
</evidence>
<name>A0A0N5D200_THECL</name>